<evidence type="ECO:0000256" key="5">
    <source>
        <dbReference type="SAM" id="MobiDB-lite"/>
    </source>
</evidence>
<dbReference type="RefSeq" id="WP_380556367.1">
    <property type="nucleotide sequence ID" value="NZ_JBHEZY010000011.1"/>
</dbReference>
<evidence type="ECO:0000256" key="1">
    <source>
        <dbReference type="ARBA" id="ARBA00023015"/>
    </source>
</evidence>
<feature type="region of interest" description="Disordered" evidence="5">
    <location>
        <begin position="1"/>
        <end position="20"/>
    </location>
</feature>
<dbReference type="Pfam" id="PF00440">
    <property type="entry name" value="TetR_N"/>
    <property type="match status" value="1"/>
</dbReference>
<dbReference type="InterPro" id="IPR050109">
    <property type="entry name" value="HTH-type_TetR-like_transc_reg"/>
</dbReference>
<dbReference type="Proteomes" id="UP001592530">
    <property type="component" value="Unassembled WGS sequence"/>
</dbReference>
<accession>A0ABV6X721</accession>
<dbReference type="InterPro" id="IPR009057">
    <property type="entry name" value="Homeodomain-like_sf"/>
</dbReference>
<evidence type="ECO:0000256" key="3">
    <source>
        <dbReference type="ARBA" id="ARBA00023163"/>
    </source>
</evidence>
<dbReference type="EMBL" id="JBHEZY010000011">
    <property type="protein sequence ID" value="MFC1434074.1"/>
    <property type="molecule type" value="Genomic_DNA"/>
</dbReference>
<organism evidence="7 8">
    <name type="scientific">Streptacidiphilus alkalitolerans</name>
    <dbReference type="NCBI Taxonomy" id="3342712"/>
    <lineage>
        <taxon>Bacteria</taxon>
        <taxon>Bacillati</taxon>
        <taxon>Actinomycetota</taxon>
        <taxon>Actinomycetes</taxon>
        <taxon>Kitasatosporales</taxon>
        <taxon>Streptomycetaceae</taxon>
        <taxon>Streptacidiphilus</taxon>
    </lineage>
</organism>
<feature type="compositionally biased region" description="Pro residues" evidence="5">
    <location>
        <begin position="1"/>
        <end position="12"/>
    </location>
</feature>
<evidence type="ECO:0000313" key="7">
    <source>
        <dbReference type="EMBL" id="MFC1434074.1"/>
    </source>
</evidence>
<reference evidence="7 8" key="1">
    <citation type="submission" date="2024-09" db="EMBL/GenBank/DDBJ databases">
        <authorList>
            <person name="Lee S.D."/>
        </authorList>
    </citation>
    <scope>NUCLEOTIDE SEQUENCE [LARGE SCALE GENOMIC DNA]</scope>
    <source>
        <strain evidence="7 8">N1-3</strain>
    </source>
</reference>
<keyword evidence="2 4" id="KW-0238">DNA-binding</keyword>
<proteinExistence type="predicted"/>
<dbReference type="PRINTS" id="PR00455">
    <property type="entry name" value="HTHTETR"/>
</dbReference>
<protein>
    <submittedName>
        <fullName evidence="7">TetR/AcrR family transcriptional regulator</fullName>
    </submittedName>
</protein>
<evidence type="ECO:0000259" key="6">
    <source>
        <dbReference type="PROSITE" id="PS50977"/>
    </source>
</evidence>
<dbReference type="InterPro" id="IPR011075">
    <property type="entry name" value="TetR_C"/>
</dbReference>
<keyword evidence="1" id="KW-0805">Transcription regulation</keyword>
<evidence type="ECO:0000313" key="8">
    <source>
        <dbReference type="Proteomes" id="UP001592530"/>
    </source>
</evidence>
<dbReference type="Pfam" id="PF16859">
    <property type="entry name" value="TetR_C_11"/>
    <property type="match status" value="1"/>
</dbReference>
<name>A0ABV6X721_9ACTN</name>
<gene>
    <name evidence="7" type="ORF">ACEZDB_25820</name>
</gene>
<dbReference type="PANTHER" id="PTHR30055:SF148">
    <property type="entry name" value="TETR-FAMILY TRANSCRIPTIONAL REGULATOR"/>
    <property type="match status" value="1"/>
</dbReference>
<comment type="caution">
    <text evidence="7">The sequence shown here is derived from an EMBL/GenBank/DDBJ whole genome shotgun (WGS) entry which is preliminary data.</text>
</comment>
<sequence>MTPPPPPPPPESPALGRPRSESARRAILDAATALAVRDGYTAITIKGIAEAAGVGRQTVYRWWPTRGAVLLEALAEIGAAHVLPAPTADPRADLRAFLDDTFTLAAKKPLANVLIGVTADAVADPELAAARRGYIAGRRTLLRTALERCGDTWRVPVDTVVDMVFGAMWYRLMNEHAEVGPAFTDELLPALDALSRD</sequence>
<dbReference type="Gene3D" id="1.10.357.10">
    <property type="entry name" value="Tetracycline Repressor, domain 2"/>
    <property type="match status" value="1"/>
</dbReference>
<feature type="DNA-binding region" description="H-T-H motif" evidence="4">
    <location>
        <begin position="44"/>
        <end position="63"/>
    </location>
</feature>
<evidence type="ECO:0000256" key="2">
    <source>
        <dbReference type="ARBA" id="ARBA00023125"/>
    </source>
</evidence>
<dbReference type="PANTHER" id="PTHR30055">
    <property type="entry name" value="HTH-TYPE TRANSCRIPTIONAL REGULATOR RUTR"/>
    <property type="match status" value="1"/>
</dbReference>
<feature type="domain" description="HTH tetR-type" evidence="6">
    <location>
        <begin position="21"/>
        <end position="81"/>
    </location>
</feature>
<dbReference type="InterPro" id="IPR036271">
    <property type="entry name" value="Tet_transcr_reg_TetR-rel_C_sf"/>
</dbReference>
<dbReference type="Gene3D" id="1.10.10.60">
    <property type="entry name" value="Homeodomain-like"/>
    <property type="match status" value="1"/>
</dbReference>
<dbReference type="PROSITE" id="PS50977">
    <property type="entry name" value="HTH_TETR_2"/>
    <property type="match status" value="1"/>
</dbReference>
<dbReference type="SUPFAM" id="SSF48498">
    <property type="entry name" value="Tetracyclin repressor-like, C-terminal domain"/>
    <property type="match status" value="1"/>
</dbReference>
<dbReference type="SUPFAM" id="SSF46689">
    <property type="entry name" value="Homeodomain-like"/>
    <property type="match status" value="1"/>
</dbReference>
<evidence type="ECO:0000256" key="4">
    <source>
        <dbReference type="PROSITE-ProRule" id="PRU00335"/>
    </source>
</evidence>
<keyword evidence="3" id="KW-0804">Transcription</keyword>
<dbReference type="InterPro" id="IPR001647">
    <property type="entry name" value="HTH_TetR"/>
</dbReference>